<dbReference type="Pfam" id="PF10026">
    <property type="entry name" value="DUF2268"/>
    <property type="match status" value="1"/>
</dbReference>
<sequence length="212" mass="24839">MNEYISQLQQIDQDDTLQLIRETLQTCDQFYCQEQLYDTYLLVGFGHIDGTAQWSDQMVRPFLFFGWERINKNSFAELVMHEYNHLIRFHALNLTQTEMTVGDLVIAEGLATLAPLLMKNRPLTEEQIQQVLAISEDDYLKLKENEAEIEADIRADFCEKLSRERMKAYFMANEDGKYKKSGYYFGVNLIVEKMKQGYSLKTLTRAEVNLFL</sequence>
<comment type="caution">
    <text evidence="2">The sequence shown here is derived from an EMBL/GenBank/DDBJ whole genome shotgun (WGS) entry which is preliminary data.</text>
</comment>
<keyword evidence="3" id="KW-1185">Reference proteome</keyword>
<reference evidence="2" key="1">
    <citation type="submission" date="2021-01" db="EMBL/GenBank/DDBJ databases">
        <title>Genomic Encyclopedia of Type Strains, Phase IV (KMG-IV): sequencing the most valuable type-strain genomes for metagenomic binning, comparative biology and taxonomic classification.</title>
        <authorList>
            <person name="Goeker M."/>
        </authorList>
    </citation>
    <scope>NUCLEOTIDE SEQUENCE</scope>
    <source>
        <strain evidence="2">DSM 21943</strain>
    </source>
</reference>
<proteinExistence type="predicted"/>
<organism evidence="2 3">
    <name type="scientific">Shouchella xiaoxiensis</name>
    <dbReference type="NCBI Taxonomy" id="766895"/>
    <lineage>
        <taxon>Bacteria</taxon>
        <taxon>Bacillati</taxon>
        <taxon>Bacillota</taxon>
        <taxon>Bacilli</taxon>
        <taxon>Bacillales</taxon>
        <taxon>Bacillaceae</taxon>
        <taxon>Shouchella</taxon>
    </lineage>
</organism>
<accession>A0ABS2SNT5</accession>
<evidence type="ECO:0000313" key="2">
    <source>
        <dbReference type="EMBL" id="MBM7837188.1"/>
    </source>
</evidence>
<dbReference type="Proteomes" id="UP001179280">
    <property type="component" value="Unassembled WGS sequence"/>
</dbReference>
<protein>
    <submittedName>
        <fullName evidence="2">Uncharacterized protein YjaZ</fullName>
    </submittedName>
</protein>
<evidence type="ECO:0000313" key="3">
    <source>
        <dbReference type="Proteomes" id="UP001179280"/>
    </source>
</evidence>
<name>A0ABS2SNT5_9BACI</name>
<dbReference type="RefSeq" id="WP_204464059.1">
    <property type="nucleotide sequence ID" value="NZ_JAFBCV010000001.1"/>
</dbReference>
<dbReference type="InterPro" id="IPR018728">
    <property type="entry name" value="DUF2268"/>
</dbReference>
<feature type="domain" description="DUF2268" evidence="1">
    <location>
        <begin position="63"/>
        <end position="207"/>
    </location>
</feature>
<dbReference type="EMBL" id="JAFBCV010000001">
    <property type="protein sequence ID" value="MBM7837188.1"/>
    <property type="molecule type" value="Genomic_DNA"/>
</dbReference>
<gene>
    <name evidence="2" type="ORF">JOC54_000419</name>
</gene>
<evidence type="ECO:0000259" key="1">
    <source>
        <dbReference type="Pfam" id="PF10026"/>
    </source>
</evidence>